<dbReference type="SUPFAM" id="SSF56935">
    <property type="entry name" value="Porins"/>
    <property type="match status" value="1"/>
</dbReference>
<feature type="signal peptide" evidence="4">
    <location>
        <begin position="1"/>
        <end position="28"/>
    </location>
</feature>
<reference evidence="6" key="1">
    <citation type="submission" date="2017-01" db="EMBL/GenBank/DDBJ databases">
        <authorList>
            <person name="Varghese N."/>
            <person name="Submissions S."/>
        </authorList>
    </citation>
    <scope>NUCLEOTIDE SEQUENCE [LARGE SCALE GENOMIC DNA]</scope>
    <source>
        <strain evidence="6">DSM 21054</strain>
    </source>
</reference>
<evidence type="ECO:0000256" key="2">
    <source>
        <dbReference type="ARBA" id="ARBA00023136"/>
    </source>
</evidence>
<keyword evidence="3" id="KW-0998">Cell outer membrane</keyword>
<evidence type="ECO:0000256" key="3">
    <source>
        <dbReference type="ARBA" id="ARBA00023237"/>
    </source>
</evidence>
<organism evidence="5 6">
    <name type="scientific">Filimonas lacunae</name>
    <dbReference type="NCBI Taxonomy" id="477680"/>
    <lineage>
        <taxon>Bacteria</taxon>
        <taxon>Pseudomonadati</taxon>
        <taxon>Bacteroidota</taxon>
        <taxon>Chitinophagia</taxon>
        <taxon>Chitinophagales</taxon>
        <taxon>Chitinophagaceae</taxon>
        <taxon>Filimonas</taxon>
    </lineage>
</organism>
<protein>
    <recommendedName>
        <fullName evidence="7">TonB-dependent receptor</fullName>
    </recommendedName>
</protein>
<accession>A0A1N7REG8</accession>
<comment type="subcellular location">
    <subcellularLocation>
        <location evidence="1">Cell outer membrane</location>
    </subcellularLocation>
</comment>
<dbReference type="GO" id="GO:0009279">
    <property type="term" value="C:cell outer membrane"/>
    <property type="evidence" value="ECO:0007669"/>
    <property type="project" value="UniProtKB-SubCell"/>
</dbReference>
<evidence type="ECO:0000256" key="4">
    <source>
        <dbReference type="SAM" id="SignalP"/>
    </source>
</evidence>
<dbReference type="Gene3D" id="2.40.170.20">
    <property type="entry name" value="TonB-dependent receptor, beta-barrel domain"/>
    <property type="match status" value="1"/>
</dbReference>
<feature type="chain" id="PRO_5009944142" description="TonB-dependent receptor" evidence="4">
    <location>
        <begin position="29"/>
        <end position="845"/>
    </location>
</feature>
<dbReference type="STRING" id="477680.SAMN05421788_112220"/>
<dbReference type="Proteomes" id="UP000186917">
    <property type="component" value="Unassembled WGS sequence"/>
</dbReference>
<dbReference type="EMBL" id="FTOR01000012">
    <property type="protein sequence ID" value="SIT33533.1"/>
    <property type="molecule type" value="Genomic_DNA"/>
</dbReference>
<evidence type="ECO:0000313" key="6">
    <source>
        <dbReference type="Proteomes" id="UP000186917"/>
    </source>
</evidence>
<evidence type="ECO:0000313" key="5">
    <source>
        <dbReference type="EMBL" id="SIT33533.1"/>
    </source>
</evidence>
<keyword evidence="2" id="KW-0472">Membrane</keyword>
<dbReference type="InterPro" id="IPR036942">
    <property type="entry name" value="Beta-barrel_TonB_sf"/>
</dbReference>
<evidence type="ECO:0000256" key="1">
    <source>
        <dbReference type="ARBA" id="ARBA00004442"/>
    </source>
</evidence>
<name>A0A1N7REG8_9BACT</name>
<proteinExistence type="predicted"/>
<keyword evidence="6" id="KW-1185">Reference proteome</keyword>
<evidence type="ECO:0008006" key="7">
    <source>
        <dbReference type="Google" id="ProtNLM"/>
    </source>
</evidence>
<dbReference type="AlphaFoldDB" id="A0A1N7REG8"/>
<gene>
    <name evidence="5" type="ORF">SAMN05421788_112220</name>
</gene>
<keyword evidence="4" id="KW-0732">Signal</keyword>
<sequence>MIKKTARACLTMLVPCSLLLLGTSRSYSQVKKDSTELQEEIKSNIPVIVLDDNDAENGSSSSGQSISSILYGGRDPYFSSVFNWSAARFKIRGYDGSYTETYINGAPVKNLTNGYTSWSLWGGLNDVMRSRVTSNGLRPVDYAFGDIGGTNYIDTRASKQSPGLNVSYAYSNRNFNHRVMASWASGMSKKGWAFAISASYRYADQGYVKGTFYNGASYFLSVDKKINSKHLLSFTTFGTPTQNGMPTAATQEAYNLAGSNYYNPSWGYQNGKVRSSNYYTIFQPYFILNHEWTISSTSNLKTSVSYSFGNRTRTTLDWYNSPDPRPDYYRNLPSYQTDDAATAKLVADRFSTDEYIRQVKWDQLYDANRINKQTVNGVTGRRSRYLLQDRVTHTDRASFNSVYNSKLDKHADFTAGITYSIQKDHNYNRVNDLLGGDYYVNRNQFGERSYPGDSAKGNPNLDDPNPIKRVGDKYGNDYSLNLNEAKAFMQTNFTFNHVDFFVAGSYAATTMWREGYARNGLFPTTSQGKSQELTFLNYSAKAGVTYKIDGRNYIFANGSYGSRAPFIENVFVSPRIRNTIQDNVRNEQVISAEAGYVLNWEKLKFRLNGYYARFAHAVDVMSYYDDSQQNFVNYALSNIGKENFGLEIGFEVPLYKGLTAKGAANIGRYYYTTRQEAIVTVDNSAAVVAKETVYAKNYRVGQTPQEAYSLGLNYSGKGNWFANINWNYYNSLWIDINPVKLTDRATEGVKNGSDQWKSILKQQEINGQYTVDFYGGKTFRVRTGRKSSTVVLSAGINNLLNKRNLITGGFEQLRFDYTDKNVNKFPPKYYYGYGINYFITLGLKL</sequence>
<dbReference type="RefSeq" id="WP_076382279.1">
    <property type="nucleotide sequence ID" value="NZ_FTOR01000012.1"/>
</dbReference>